<dbReference type="AlphaFoldDB" id="A0A068NSM2"/>
<evidence type="ECO:0000313" key="5">
    <source>
        <dbReference type="Proteomes" id="UP000027982"/>
    </source>
</evidence>
<dbReference type="Pfam" id="PF00583">
    <property type="entry name" value="Acetyltransf_1"/>
    <property type="match status" value="1"/>
</dbReference>
<evidence type="ECO:0000256" key="2">
    <source>
        <dbReference type="ARBA" id="ARBA00023315"/>
    </source>
</evidence>
<keyword evidence="2" id="KW-0012">Acyltransferase</keyword>
<dbReference type="InterPro" id="IPR016181">
    <property type="entry name" value="Acyl_CoA_acyltransferase"/>
</dbReference>
<dbReference type="STRING" id="661478.OP10G_2989"/>
<evidence type="ECO:0000256" key="1">
    <source>
        <dbReference type="ARBA" id="ARBA00022679"/>
    </source>
</evidence>
<organism evidence="4 5">
    <name type="scientific">Fimbriimonas ginsengisoli Gsoil 348</name>
    <dbReference type="NCBI Taxonomy" id="661478"/>
    <lineage>
        <taxon>Bacteria</taxon>
        <taxon>Bacillati</taxon>
        <taxon>Armatimonadota</taxon>
        <taxon>Fimbriimonadia</taxon>
        <taxon>Fimbriimonadales</taxon>
        <taxon>Fimbriimonadaceae</taxon>
        <taxon>Fimbriimonas</taxon>
    </lineage>
</organism>
<dbReference type="Proteomes" id="UP000027982">
    <property type="component" value="Chromosome"/>
</dbReference>
<name>A0A068NSM2_FIMGI</name>
<dbReference type="RefSeq" id="WP_025229672.1">
    <property type="nucleotide sequence ID" value="NZ_CP007139.1"/>
</dbReference>
<dbReference type="PANTHER" id="PTHR43877">
    <property type="entry name" value="AMINOALKYLPHOSPHONATE N-ACETYLTRANSFERASE-RELATED-RELATED"/>
    <property type="match status" value="1"/>
</dbReference>
<dbReference type="KEGG" id="fgi:OP10G_2989"/>
<protein>
    <submittedName>
        <fullName evidence="4">GCN5-related N-acetyltransferase</fullName>
    </submittedName>
</protein>
<sequence length="168" mass="19144">MIVVRKLRPQEWKVYKALRMESLSTDPQAFGALLSTTLERPDEYWAARLQDSLADSGHSLLFAMKEERPVGMVGCFPDEEPRTAYVISMYVTPSERGRGVSRLLMTSLLEELSENFDTAILDVNVLQTPAVSLYRSLGFQVYDEIDVTRSDGSTLREFRMRRTLKSPT</sequence>
<dbReference type="CDD" id="cd04301">
    <property type="entry name" value="NAT_SF"/>
    <property type="match status" value="1"/>
</dbReference>
<proteinExistence type="predicted"/>
<reference evidence="4 5" key="1">
    <citation type="journal article" date="2014" name="PLoS ONE">
        <title>The first complete genome sequence of the class fimbriimonadia in the phylum armatimonadetes.</title>
        <authorList>
            <person name="Hu Z.Y."/>
            <person name="Wang Y.Z."/>
            <person name="Im W.T."/>
            <person name="Wang S.Y."/>
            <person name="Zhao G.P."/>
            <person name="Zheng H.J."/>
            <person name="Quan Z.X."/>
        </authorList>
    </citation>
    <scope>NUCLEOTIDE SEQUENCE [LARGE SCALE GENOMIC DNA]</scope>
    <source>
        <strain evidence="4">Gsoil 348</strain>
    </source>
</reference>
<dbReference type="SUPFAM" id="SSF55729">
    <property type="entry name" value="Acyl-CoA N-acyltransferases (Nat)"/>
    <property type="match status" value="1"/>
</dbReference>
<dbReference type="InterPro" id="IPR000182">
    <property type="entry name" value="GNAT_dom"/>
</dbReference>
<gene>
    <name evidence="4" type="ORF">OP10G_2989</name>
</gene>
<feature type="domain" description="N-acetyltransferase" evidence="3">
    <location>
        <begin position="2"/>
        <end position="165"/>
    </location>
</feature>
<keyword evidence="1 4" id="KW-0808">Transferase</keyword>
<evidence type="ECO:0000259" key="3">
    <source>
        <dbReference type="PROSITE" id="PS51186"/>
    </source>
</evidence>
<dbReference type="GO" id="GO:0016747">
    <property type="term" value="F:acyltransferase activity, transferring groups other than amino-acyl groups"/>
    <property type="evidence" value="ECO:0007669"/>
    <property type="project" value="InterPro"/>
</dbReference>
<dbReference type="Gene3D" id="3.40.630.30">
    <property type="match status" value="1"/>
</dbReference>
<dbReference type="OrthoDB" id="9799092at2"/>
<dbReference type="PROSITE" id="PS51186">
    <property type="entry name" value="GNAT"/>
    <property type="match status" value="1"/>
</dbReference>
<dbReference type="InterPro" id="IPR050832">
    <property type="entry name" value="Bact_Acetyltransf"/>
</dbReference>
<dbReference type="eggNOG" id="COG1247">
    <property type="taxonomic scope" value="Bacteria"/>
</dbReference>
<evidence type="ECO:0000313" key="4">
    <source>
        <dbReference type="EMBL" id="AIE86357.1"/>
    </source>
</evidence>
<dbReference type="HOGENOM" id="CLU_013985_19_3_0"/>
<dbReference type="EMBL" id="CP007139">
    <property type="protein sequence ID" value="AIE86357.1"/>
    <property type="molecule type" value="Genomic_DNA"/>
</dbReference>
<keyword evidence="5" id="KW-1185">Reference proteome</keyword>
<accession>A0A068NSM2</accession>